<dbReference type="InterPro" id="IPR059232">
    <property type="entry name" value="Porin_put"/>
</dbReference>
<dbReference type="RefSeq" id="WP_173082194.1">
    <property type="nucleotide sequence ID" value="NZ_BLTE01000003.1"/>
</dbReference>
<gene>
    <name evidence="2" type="ORF">NNJEOMEG_01017</name>
</gene>
<evidence type="ECO:0000313" key="3">
    <source>
        <dbReference type="Proteomes" id="UP000494245"/>
    </source>
</evidence>
<proteinExistence type="predicted"/>
<protein>
    <recommendedName>
        <fullName evidence="4">Outer membrane homotrimeric porin</fullName>
    </recommendedName>
</protein>
<reference evidence="2 3" key="2">
    <citation type="submission" date="2020-05" db="EMBL/GenBank/DDBJ databases">
        <title>Draft genome sequence of Desulfovibrio sp. strainFSS-1.</title>
        <authorList>
            <person name="Shimoshige H."/>
            <person name="Kobayashi H."/>
            <person name="Maekawa T."/>
        </authorList>
    </citation>
    <scope>NUCLEOTIDE SEQUENCE [LARGE SCALE GENOMIC DNA]</scope>
    <source>
        <strain evidence="2 3">SIID29052-01</strain>
    </source>
</reference>
<accession>A0A6V8LTQ7</accession>
<feature type="signal peptide" evidence="1">
    <location>
        <begin position="1"/>
        <end position="22"/>
    </location>
</feature>
<organism evidence="2 3">
    <name type="scientific">Fundidesulfovibrio magnetotacticus</name>
    <dbReference type="NCBI Taxonomy" id="2730080"/>
    <lineage>
        <taxon>Bacteria</taxon>
        <taxon>Pseudomonadati</taxon>
        <taxon>Thermodesulfobacteriota</taxon>
        <taxon>Desulfovibrionia</taxon>
        <taxon>Desulfovibrionales</taxon>
        <taxon>Desulfovibrionaceae</taxon>
        <taxon>Fundidesulfovibrio</taxon>
    </lineage>
</organism>
<dbReference type="PROSITE" id="PS51257">
    <property type="entry name" value="PROKAR_LIPOPROTEIN"/>
    <property type="match status" value="1"/>
</dbReference>
<comment type="caution">
    <text evidence="2">The sequence shown here is derived from an EMBL/GenBank/DDBJ whole genome shotgun (WGS) entry which is preliminary data.</text>
</comment>
<evidence type="ECO:0000313" key="2">
    <source>
        <dbReference type="EMBL" id="GFK93186.1"/>
    </source>
</evidence>
<evidence type="ECO:0000256" key="1">
    <source>
        <dbReference type="SAM" id="SignalP"/>
    </source>
</evidence>
<dbReference type="NCBIfam" id="NF033939">
    <property type="entry name" value="DESULF_POR1"/>
    <property type="match status" value="1"/>
</dbReference>
<evidence type="ECO:0008006" key="4">
    <source>
        <dbReference type="Google" id="ProtNLM"/>
    </source>
</evidence>
<keyword evidence="1" id="KW-0732">Signal</keyword>
<feature type="chain" id="PRO_5028831769" description="Outer membrane homotrimeric porin" evidence="1">
    <location>
        <begin position="23"/>
        <end position="479"/>
    </location>
</feature>
<dbReference type="Proteomes" id="UP000494245">
    <property type="component" value="Unassembled WGS sequence"/>
</dbReference>
<reference evidence="2 3" key="1">
    <citation type="submission" date="2020-04" db="EMBL/GenBank/DDBJ databases">
        <authorList>
            <consortium name="Desulfovibrio sp. FSS-1 genome sequencing consortium"/>
            <person name="Shimoshige H."/>
            <person name="Kobayashi H."/>
            <person name="Maekawa T."/>
        </authorList>
    </citation>
    <scope>NUCLEOTIDE SEQUENCE [LARGE SCALE GENOMIC DNA]</scope>
    <source>
        <strain evidence="2 3">SIID29052-01</strain>
    </source>
</reference>
<dbReference type="AlphaFoldDB" id="A0A6V8LTQ7"/>
<sequence length="479" mass="52767">MKRFTLALVLAMVFGCVAIASAATEVKMTGDARIHGTFFAKQNYTGWNTNANRTMDEFAIWQRFRLRTDFIANEGLKFRFGIRANNTPWGNGTYTVDNPAVAIDVYQAYLQFKWPGTDVEFSIGMQDWGLPISSEALMNGNPVFGGSRSAAAIVTIPVAEQFKIIAGYTRLLDTNRDMDPTTTQVPDEFDAFVLALPITLDGFKATPWGMMAVAGRNANYATGAGNAGATLASNLFSAGTALAPAGLSNAQNVFWWVGGSFAVTALDPFKFYADVIYGTGNNSDRGKSKRGGFWFDVAAEYTGLDILTPQLTFWWSTGEDSSTRNGSERMPTVMGYWGPSTSFLFDSSQAYTRGYMGVNPVGSWGLVFSLNKISFIQDLTHRLTFTYARGTNSSVALRNARALWGNGNYVQMGRDLTQNEYVVAINFDHQYNIYENLAAIVEAGWSHGDFENSVWTRRVANMAKNGDAFKVAFGLQYRF</sequence>
<keyword evidence="3" id="KW-1185">Reference proteome</keyword>
<name>A0A6V8LTQ7_9BACT</name>
<dbReference type="EMBL" id="BLTE01000003">
    <property type="protein sequence ID" value="GFK93186.1"/>
    <property type="molecule type" value="Genomic_DNA"/>
</dbReference>